<feature type="compositionally biased region" description="Low complexity" evidence="1">
    <location>
        <begin position="896"/>
        <end position="909"/>
    </location>
</feature>
<protein>
    <recommendedName>
        <fullName evidence="4">F-box domain-containing protein</fullName>
    </recommendedName>
</protein>
<organism evidence="2 3">
    <name type="scientific">Coniophora puteana (strain RWD-64-598)</name>
    <name type="common">Brown rot fungus</name>
    <dbReference type="NCBI Taxonomy" id="741705"/>
    <lineage>
        <taxon>Eukaryota</taxon>
        <taxon>Fungi</taxon>
        <taxon>Dikarya</taxon>
        <taxon>Basidiomycota</taxon>
        <taxon>Agaricomycotina</taxon>
        <taxon>Agaricomycetes</taxon>
        <taxon>Agaricomycetidae</taxon>
        <taxon>Boletales</taxon>
        <taxon>Coniophorineae</taxon>
        <taxon>Coniophoraceae</taxon>
        <taxon>Coniophora</taxon>
    </lineage>
</organism>
<accession>A0A5M3MEJ8</accession>
<feature type="compositionally biased region" description="Polar residues" evidence="1">
    <location>
        <begin position="207"/>
        <end position="216"/>
    </location>
</feature>
<gene>
    <name evidence="2" type="ORF">CONPUDRAFT_145911</name>
</gene>
<feature type="region of interest" description="Disordered" evidence="1">
    <location>
        <begin position="858"/>
        <end position="973"/>
    </location>
</feature>
<dbReference type="Proteomes" id="UP000053558">
    <property type="component" value="Unassembled WGS sequence"/>
</dbReference>
<feature type="compositionally biased region" description="Low complexity" evidence="1">
    <location>
        <begin position="217"/>
        <end position="234"/>
    </location>
</feature>
<dbReference type="GeneID" id="19202136"/>
<evidence type="ECO:0000313" key="2">
    <source>
        <dbReference type="EMBL" id="EIW77652.1"/>
    </source>
</evidence>
<feature type="region of interest" description="Disordered" evidence="1">
    <location>
        <begin position="1"/>
        <end position="65"/>
    </location>
</feature>
<feature type="compositionally biased region" description="Polar residues" evidence="1">
    <location>
        <begin position="51"/>
        <end position="65"/>
    </location>
</feature>
<feature type="compositionally biased region" description="Low complexity" evidence="1">
    <location>
        <begin position="20"/>
        <end position="29"/>
    </location>
</feature>
<feature type="region of interest" description="Disordered" evidence="1">
    <location>
        <begin position="96"/>
        <end position="127"/>
    </location>
</feature>
<feature type="compositionally biased region" description="Low complexity" evidence="1">
    <location>
        <begin position="305"/>
        <end position="323"/>
    </location>
</feature>
<reference evidence="3" key="1">
    <citation type="journal article" date="2012" name="Science">
        <title>The Paleozoic origin of enzymatic lignin decomposition reconstructed from 31 fungal genomes.</title>
        <authorList>
            <person name="Floudas D."/>
            <person name="Binder M."/>
            <person name="Riley R."/>
            <person name="Barry K."/>
            <person name="Blanchette R.A."/>
            <person name="Henrissat B."/>
            <person name="Martinez A.T."/>
            <person name="Otillar R."/>
            <person name="Spatafora J.W."/>
            <person name="Yadav J.S."/>
            <person name="Aerts A."/>
            <person name="Benoit I."/>
            <person name="Boyd A."/>
            <person name="Carlson A."/>
            <person name="Copeland A."/>
            <person name="Coutinho P.M."/>
            <person name="de Vries R.P."/>
            <person name="Ferreira P."/>
            <person name="Findley K."/>
            <person name="Foster B."/>
            <person name="Gaskell J."/>
            <person name="Glotzer D."/>
            <person name="Gorecki P."/>
            <person name="Heitman J."/>
            <person name="Hesse C."/>
            <person name="Hori C."/>
            <person name="Igarashi K."/>
            <person name="Jurgens J.A."/>
            <person name="Kallen N."/>
            <person name="Kersten P."/>
            <person name="Kohler A."/>
            <person name="Kuees U."/>
            <person name="Kumar T.K.A."/>
            <person name="Kuo A."/>
            <person name="LaButti K."/>
            <person name="Larrondo L.F."/>
            <person name="Lindquist E."/>
            <person name="Ling A."/>
            <person name="Lombard V."/>
            <person name="Lucas S."/>
            <person name="Lundell T."/>
            <person name="Martin R."/>
            <person name="McLaughlin D.J."/>
            <person name="Morgenstern I."/>
            <person name="Morin E."/>
            <person name="Murat C."/>
            <person name="Nagy L.G."/>
            <person name="Nolan M."/>
            <person name="Ohm R.A."/>
            <person name="Patyshakuliyeva A."/>
            <person name="Rokas A."/>
            <person name="Ruiz-Duenas F.J."/>
            <person name="Sabat G."/>
            <person name="Salamov A."/>
            <person name="Samejima M."/>
            <person name="Schmutz J."/>
            <person name="Slot J.C."/>
            <person name="St John F."/>
            <person name="Stenlid J."/>
            <person name="Sun H."/>
            <person name="Sun S."/>
            <person name="Syed K."/>
            <person name="Tsang A."/>
            <person name="Wiebenga A."/>
            <person name="Young D."/>
            <person name="Pisabarro A."/>
            <person name="Eastwood D.C."/>
            <person name="Martin F."/>
            <person name="Cullen D."/>
            <person name="Grigoriev I.V."/>
            <person name="Hibbett D.S."/>
        </authorList>
    </citation>
    <scope>NUCLEOTIDE SEQUENCE [LARGE SCALE GENOMIC DNA]</scope>
    <source>
        <strain evidence="3">RWD-64-598 SS2</strain>
    </source>
</reference>
<sequence length="1196" mass="124117">MLADPPAPAPAPLRLPPLPSASSSFTPPSVRAPRILLNSGDKPQLRARQVRSASTPGTLTVSPSLSSALNREQTSYFLCRPLSPAYTADRSSYFSTSSTSTSTSASTITSASTHISTSTSPTVAPSLAASRPISWASTASTRRERPASWASPSLASIKLKSGDSASNFSAADSDMSFLARKLAQASSSSLNNSPSPIPESSVESDVDSTATLTNTLSLPPSSTAAASKTIPTSSRSGDTSARPSPGASMFKRLFSTRKSSSSKKAPKSSAKASKTEPKFIANTADPRWAPVSNIASPSIGRRRSQSLGASSTRSSASGESAISEIRRPSGLGRRASSVDGKMVRRSRGEGSGGTEDGPEGLETRNFHTIGHGEDTRKSLGFGTAANGSSRRWLSQPELLDAQASSTSMLSSTPGSPLPSSGASSAAPSPTQSRAPSALIYVTPPPSAAVPPSSSSPRQLPPELLVAIFSQLPRASLPIVARSSRALSGPAKDALYTSLDLSPSALPRARAAQLIAVLAGTPDLARRVHRLTCTSWPVPPPPSPLSTTSIPTTEGKMPERTAPVHTHTHHRSSSGSRLETIWWSTLPLALRNMRALEHLVLPAWRAGMLPRTIGRDAVGFKLKSLCFTCETLSDRDGTGEGEGESSAGASFDLGEMVEWLRGQDELRWLAFPNLLSGSVPAASVTSSSALPAILRAPLLPSLHTLGGPPALVTALVPQLHHAPRSVAIVVRETLYDGLRPLAVVQALKGVRELKVVFGQQVDKRTAEKMVGAVGMLCASRRDGAEREDKEGMEGTEMDKEQEEEGKEEEGGKLERLEVQVLWDDDSAPETLYKIMDNVLPRFGAHLARLRLHTLKRAALPPLTPSPTGSGFAPRSVSAPSPGFSSTLALPPSPTPTPDAASPSTPPITIIRPNSYATPAVPAGFDGPSGADAAASEGTEGPSTKKSKSKAEWERKARSRLSLPSGASLASLMPGNGGSGSPLAFGGGKSPSPISGMFNLSLGRSKSKSKAGSGSRSSLMPPVSPASPSAHSQTGSVASGSASPLPSPGLSASSLVSGSGGGRGPPSPVPSQGQGHSRSRSRMSMFTLRSPSASSPLPRDVPQSGEGNVSNAARSPDARSSFSVSHMPISPESDEGRALMSAYAGQGVERVHARAWSKACKGLRDIEFTFGAGVGLDGESAGDGEEDVVAGVWFRRRA</sequence>
<dbReference type="AlphaFoldDB" id="A0A5M3MEJ8"/>
<feature type="compositionally biased region" description="Low complexity" evidence="1">
    <location>
        <begin position="96"/>
        <end position="122"/>
    </location>
</feature>
<evidence type="ECO:0008006" key="4">
    <source>
        <dbReference type="Google" id="ProtNLM"/>
    </source>
</evidence>
<comment type="caution">
    <text evidence="2">The sequence shown here is derived from an EMBL/GenBank/DDBJ whole genome shotgun (WGS) entry which is preliminary data.</text>
</comment>
<feature type="compositionally biased region" description="Low complexity" evidence="1">
    <location>
        <begin position="1080"/>
        <end position="1096"/>
    </location>
</feature>
<dbReference type="OrthoDB" id="3259156at2759"/>
<dbReference type="EMBL" id="JH711583">
    <property type="protein sequence ID" value="EIW77652.1"/>
    <property type="molecule type" value="Genomic_DNA"/>
</dbReference>
<name>A0A5M3MEJ8_CONPW</name>
<feature type="region of interest" description="Disordered" evidence="1">
    <location>
        <begin position="534"/>
        <end position="571"/>
    </location>
</feature>
<feature type="region of interest" description="Disordered" evidence="1">
    <location>
        <begin position="187"/>
        <end position="433"/>
    </location>
</feature>
<evidence type="ECO:0000313" key="3">
    <source>
        <dbReference type="Proteomes" id="UP000053558"/>
    </source>
</evidence>
<feature type="compositionally biased region" description="Pro residues" evidence="1">
    <location>
        <begin position="1"/>
        <end position="19"/>
    </location>
</feature>
<evidence type="ECO:0000256" key="1">
    <source>
        <dbReference type="SAM" id="MobiDB-lite"/>
    </source>
</evidence>
<keyword evidence="3" id="KW-1185">Reference proteome</keyword>
<feature type="compositionally biased region" description="Low complexity" evidence="1">
    <location>
        <begin position="998"/>
        <end position="1055"/>
    </location>
</feature>
<feature type="compositionally biased region" description="Low complexity" evidence="1">
    <location>
        <begin position="958"/>
        <end position="970"/>
    </location>
</feature>
<dbReference type="KEGG" id="cput:CONPUDRAFT_145911"/>
<feature type="compositionally biased region" description="Low complexity" evidence="1">
    <location>
        <begin position="401"/>
        <end position="433"/>
    </location>
</feature>
<feature type="compositionally biased region" description="Polar residues" evidence="1">
    <location>
        <begin position="1103"/>
        <end position="1122"/>
    </location>
</feature>
<feature type="compositionally biased region" description="Low complexity" evidence="1">
    <location>
        <begin position="187"/>
        <end position="203"/>
    </location>
</feature>
<feature type="region of interest" description="Disordered" evidence="1">
    <location>
        <begin position="780"/>
        <end position="811"/>
    </location>
</feature>
<proteinExistence type="predicted"/>
<feature type="compositionally biased region" description="Basic and acidic residues" evidence="1">
    <location>
        <begin position="780"/>
        <end position="797"/>
    </location>
</feature>
<feature type="region of interest" description="Disordered" evidence="1">
    <location>
        <begin position="994"/>
        <end position="1131"/>
    </location>
</feature>
<dbReference type="RefSeq" id="XP_007772035.1">
    <property type="nucleotide sequence ID" value="XM_007773845.1"/>
</dbReference>
<feature type="compositionally biased region" description="Basic and acidic residues" evidence="1">
    <location>
        <begin position="361"/>
        <end position="377"/>
    </location>
</feature>